<proteinExistence type="predicted"/>
<protein>
    <recommendedName>
        <fullName evidence="4">Ankyrin repeat protein</fullName>
    </recommendedName>
</protein>
<evidence type="ECO:0000313" key="2">
    <source>
        <dbReference type="EMBL" id="KAF4474356.1"/>
    </source>
</evidence>
<dbReference type="PROSITE" id="PS50297">
    <property type="entry name" value="ANK_REP_REGION"/>
    <property type="match status" value="2"/>
</dbReference>
<evidence type="ECO:0000256" key="1">
    <source>
        <dbReference type="PROSITE-ProRule" id="PRU00023"/>
    </source>
</evidence>
<dbReference type="RefSeq" id="XP_031875429.1">
    <property type="nucleotide sequence ID" value="XM_032028282.1"/>
</dbReference>
<name>A0A7J6IER7_COLFN</name>
<dbReference type="PROSITE" id="PS50088">
    <property type="entry name" value="ANK_REPEAT"/>
    <property type="match status" value="2"/>
</dbReference>
<evidence type="ECO:0008006" key="4">
    <source>
        <dbReference type="Google" id="ProtNLM"/>
    </source>
</evidence>
<dbReference type="GeneID" id="43612386"/>
<reference evidence="2 3" key="1">
    <citation type="submission" date="2012-08" db="EMBL/GenBank/DDBJ databases">
        <authorList>
            <person name="Gan P.H.P."/>
            <person name="Ikeda K."/>
            <person name="Irieda H."/>
            <person name="Narusaka M."/>
            <person name="O'Connell R.J."/>
            <person name="Narusaka Y."/>
            <person name="Takano Y."/>
            <person name="Kubo Y."/>
            <person name="Shirasu K."/>
        </authorList>
    </citation>
    <scope>NUCLEOTIDE SEQUENCE [LARGE SCALE GENOMIC DNA]</scope>
    <source>
        <strain evidence="2 3">Nara gc5</strain>
    </source>
</reference>
<comment type="caution">
    <text evidence="2">The sequence shown here is derived from an EMBL/GenBank/DDBJ whole genome shotgun (WGS) entry which is preliminary data.</text>
</comment>
<dbReference type="SMART" id="SM00248">
    <property type="entry name" value="ANK"/>
    <property type="match status" value="2"/>
</dbReference>
<dbReference type="InterPro" id="IPR002110">
    <property type="entry name" value="Ankyrin_rpt"/>
</dbReference>
<reference evidence="2 3" key="2">
    <citation type="submission" date="2020-04" db="EMBL/GenBank/DDBJ databases">
        <title>Genome sequencing and assembly of multiple isolates from the Colletotrichum gloeosporioides species complex.</title>
        <authorList>
            <person name="Gan P."/>
            <person name="Shirasu K."/>
        </authorList>
    </citation>
    <scope>NUCLEOTIDE SEQUENCE [LARGE SCALE GENOMIC DNA]</scope>
    <source>
        <strain evidence="2 3">Nara gc5</strain>
    </source>
</reference>
<feature type="repeat" description="ANK" evidence="1">
    <location>
        <begin position="113"/>
        <end position="145"/>
    </location>
</feature>
<keyword evidence="1" id="KW-0040">ANK repeat</keyword>
<keyword evidence="3" id="KW-1185">Reference proteome</keyword>
<evidence type="ECO:0000313" key="3">
    <source>
        <dbReference type="Proteomes" id="UP000011096"/>
    </source>
</evidence>
<dbReference type="AlphaFoldDB" id="A0A7J6IER7"/>
<dbReference type="SUPFAM" id="SSF48403">
    <property type="entry name" value="Ankyrin repeat"/>
    <property type="match status" value="1"/>
</dbReference>
<dbReference type="InterPro" id="IPR036770">
    <property type="entry name" value="Ankyrin_rpt-contain_sf"/>
</dbReference>
<dbReference type="EMBL" id="ANPB02000011">
    <property type="protein sequence ID" value="KAF4474356.1"/>
    <property type="molecule type" value="Genomic_DNA"/>
</dbReference>
<dbReference type="Pfam" id="PF12796">
    <property type="entry name" value="Ank_2"/>
    <property type="match status" value="1"/>
</dbReference>
<dbReference type="Gene3D" id="1.25.40.20">
    <property type="entry name" value="Ankyrin repeat-containing domain"/>
    <property type="match status" value="1"/>
</dbReference>
<dbReference type="InParanoid" id="A0A7J6IER7"/>
<gene>
    <name evidence="2" type="ORF">CGGC5_v016903</name>
</gene>
<dbReference type="OrthoDB" id="4180939at2759"/>
<dbReference type="Proteomes" id="UP000011096">
    <property type="component" value="Unassembled WGS sequence"/>
</dbReference>
<accession>A0A7J6IER7</accession>
<sequence>MMQLQELSNELARMILGYLVAEEDKLSAAAAHPTFASLLLQDHQLTPVAWCRYFIWGKGPIAQKVDKSAAPKALSIIGPASTVAIEEEIDFEVEIFFHPRFAGRKLLHDSLEVKGTLLHLAAYSGLHEVVEFALEQGADKNAVLECHQYGLSTNDMEKTTPLYLAASREHWAVVYRLIEAGARVGEGIYWAIQYESPQILGRILSAQPQPLSKEDLIVPFDYIGTRWYAYREPETETKKSTVALASVMLGRGVYNAIRDGDGDEDQVGDTEQYFELALREEDDQTALLLAQAGFASEFDINENIDGFVRDCLWSFRGQREGFANLLAILRVFMEKQSVNRAEFMASIDRWGTRTEEQKRRAKELCETLESHGRNETSNS</sequence>
<organism evidence="2 3">
    <name type="scientific">Colletotrichum fructicola (strain Nara gc5)</name>
    <name type="common">Anthracnose fungus</name>
    <name type="synonym">Colletotrichum gloeosporioides (strain Nara gc5)</name>
    <dbReference type="NCBI Taxonomy" id="1213859"/>
    <lineage>
        <taxon>Eukaryota</taxon>
        <taxon>Fungi</taxon>
        <taxon>Dikarya</taxon>
        <taxon>Ascomycota</taxon>
        <taxon>Pezizomycotina</taxon>
        <taxon>Sordariomycetes</taxon>
        <taxon>Hypocreomycetidae</taxon>
        <taxon>Glomerellales</taxon>
        <taxon>Glomerellaceae</taxon>
        <taxon>Colletotrichum</taxon>
        <taxon>Colletotrichum gloeosporioides species complex</taxon>
    </lineage>
</organism>
<feature type="repeat" description="ANK" evidence="1">
    <location>
        <begin position="157"/>
        <end position="184"/>
    </location>
</feature>